<dbReference type="CDD" id="cd09279">
    <property type="entry name" value="RNase_HI_like"/>
    <property type="match status" value="1"/>
</dbReference>
<dbReference type="EMBL" id="JOTM01000005">
    <property type="protein sequence ID" value="KEK24742.1"/>
    <property type="molecule type" value="Genomic_DNA"/>
</dbReference>
<evidence type="ECO:0000256" key="1">
    <source>
        <dbReference type="ARBA" id="ARBA00002286"/>
    </source>
</evidence>
<gene>
    <name evidence="3" type="ORF">BAGA_24110</name>
</gene>
<evidence type="ECO:0000313" key="3">
    <source>
        <dbReference type="EMBL" id="KEK24742.1"/>
    </source>
</evidence>
<reference evidence="3 4" key="1">
    <citation type="submission" date="2014-06" db="EMBL/GenBank/DDBJ databases">
        <title>Draft genome sequence of Bacillus gaemokensis JCM 15801 (MCCC 1A00707).</title>
        <authorList>
            <person name="Lai Q."/>
            <person name="Liu Y."/>
            <person name="Shao Z."/>
        </authorList>
    </citation>
    <scope>NUCLEOTIDE SEQUENCE [LARGE SCALE GENOMIC DNA]</scope>
    <source>
        <strain evidence="3 4">JCM 15801</strain>
    </source>
</reference>
<keyword evidence="4" id="KW-1185">Reference proteome</keyword>
<dbReference type="PANTHER" id="PTHR48475">
    <property type="entry name" value="RIBONUCLEASE H"/>
    <property type="match status" value="1"/>
</dbReference>
<dbReference type="OrthoDB" id="2680098at2"/>
<organism evidence="3 4">
    <name type="scientific">Bacillus gaemokensis</name>
    <dbReference type="NCBI Taxonomy" id="574375"/>
    <lineage>
        <taxon>Bacteria</taxon>
        <taxon>Bacillati</taxon>
        <taxon>Bacillota</taxon>
        <taxon>Bacilli</taxon>
        <taxon>Bacillales</taxon>
        <taxon>Bacillaceae</taxon>
        <taxon>Bacillus</taxon>
        <taxon>Bacillus cereus group</taxon>
    </lineage>
</organism>
<feature type="domain" description="RNase H type-1" evidence="2">
    <location>
        <begin position="70"/>
        <end position="207"/>
    </location>
</feature>
<dbReference type="Proteomes" id="UP000027778">
    <property type="component" value="Unassembled WGS sequence"/>
</dbReference>
<dbReference type="GO" id="GO:0003676">
    <property type="term" value="F:nucleic acid binding"/>
    <property type="evidence" value="ECO:0007669"/>
    <property type="project" value="InterPro"/>
</dbReference>
<dbReference type="PROSITE" id="PS50879">
    <property type="entry name" value="RNASE_H_1"/>
    <property type="match status" value="1"/>
</dbReference>
<dbReference type="AlphaFoldDB" id="A0A073KE57"/>
<dbReference type="Gene3D" id="3.30.420.10">
    <property type="entry name" value="Ribonuclease H-like superfamily/Ribonuclease H"/>
    <property type="match status" value="1"/>
</dbReference>
<accession>A0A073KE57</accession>
<dbReference type="eggNOG" id="COG0328">
    <property type="taxonomic scope" value="Bacteria"/>
</dbReference>
<evidence type="ECO:0000259" key="2">
    <source>
        <dbReference type="PROSITE" id="PS50879"/>
    </source>
</evidence>
<dbReference type="STRING" id="574375.AZF08_09215"/>
<comment type="function">
    <text evidence="1">Involved in the transposition of the insertion sequence.</text>
</comment>
<dbReference type="RefSeq" id="WP_033674107.1">
    <property type="nucleotide sequence ID" value="NZ_JOTM01000005.1"/>
</dbReference>
<name>A0A073KE57_9BACI</name>
<comment type="caution">
    <text evidence="3">The sequence shown here is derived from an EMBL/GenBank/DDBJ whole genome shotgun (WGS) entry which is preliminary data.</text>
</comment>
<dbReference type="GO" id="GO:0004523">
    <property type="term" value="F:RNA-DNA hybrid ribonuclease activity"/>
    <property type="evidence" value="ECO:0007669"/>
    <property type="project" value="InterPro"/>
</dbReference>
<dbReference type="InterPro" id="IPR012337">
    <property type="entry name" value="RNaseH-like_sf"/>
</dbReference>
<protein>
    <recommendedName>
        <fullName evidence="2">RNase H type-1 domain-containing protein</fullName>
    </recommendedName>
</protein>
<dbReference type="SUPFAM" id="SSF53098">
    <property type="entry name" value="Ribonuclease H-like"/>
    <property type="match status" value="1"/>
</dbReference>
<dbReference type="InterPro" id="IPR002156">
    <property type="entry name" value="RNaseH_domain"/>
</dbReference>
<proteinExistence type="predicted"/>
<sequence length="219" mass="25548">MKYKMSWVYKTKQGLQTELTTDYMSIEEVLQFAVDFEKTGRVKELVFYDEMEAEWTLKEMKKLSKQVEEEPQEISIYFDGGYDIKTKEAGLGICVYYKKGQKTYRVRRNAYIEGMYDNNEAEYAALLYGMDVLEELGVTYESVTLHGDSQVVLQQLAGEWPCYDEHLNHYLDQIEKKAKQMKLKLICESISRKQNKEAHQLATQALEGTAIDSHKEIVE</sequence>
<dbReference type="InterPro" id="IPR036397">
    <property type="entry name" value="RNaseH_sf"/>
</dbReference>
<dbReference type="NCBIfam" id="NF005822">
    <property type="entry name" value="PRK07708.1"/>
    <property type="match status" value="1"/>
</dbReference>
<dbReference type="Pfam" id="PF13456">
    <property type="entry name" value="RVT_3"/>
    <property type="match status" value="1"/>
</dbReference>
<dbReference type="PANTHER" id="PTHR48475:SF1">
    <property type="entry name" value="RNASE H TYPE-1 DOMAIN-CONTAINING PROTEIN"/>
    <property type="match status" value="1"/>
</dbReference>
<evidence type="ECO:0000313" key="4">
    <source>
        <dbReference type="Proteomes" id="UP000027778"/>
    </source>
</evidence>